<gene>
    <name evidence="3" type="ORF">CALVIDRAFT_565043</name>
</gene>
<evidence type="ECO:0000259" key="2">
    <source>
        <dbReference type="PROSITE" id="PS50097"/>
    </source>
</evidence>
<evidence type="ECO:0000256" key="1">
    <source>
        <dbReference type="SAM" id="MobiDB-lite"/>
    </source>
</evidence>
<accession>A0A167L2U0</accession>
<keyword evidence="4" id="KW-1185">Reference proteome</keyword>
<feature type="region of interest" description="Disordered" evidence="1">
    <location>
        <begin position="1"/>
        <end position="25"/>
    </location>
</feature>
<dbReference type="InterPro" id="IPR000210">
    <property type="entry name" value="BTB/POZ_dom"/>
</dbReference>
<proteinExistence type="predicted"/>
<sequence length="452" mass="50063">MGRNRKSRYTYSYARAPSPPHQYTPAPAPVLEWLIETRAASRPASPASLRAAEYPDLPPGGTTDWGSPEPEVPACLRLPSEHPVSPSVTERTCRSNRSCRAPSERPVSPEVTERTRRSNWSCRAPSQAGVACELVAEPVYSFDGPEVPCAEEEVAGEEPPSACEALALEVAWEEPKAAVTEAAFEVPEAFFDPSADVLLKSSDDVLFKVHKALLTIGSTYFKAAFHHQQAGPDDLGSTANPVFWPECASTVTALLYRLYPIVKPDIDNVDDLIALTTAAVKWGMPAVLVDLQALLLKPRFLDSRPLAIYKVACRLNLIDMKRCSARRLVELYDPFDAALRPDAAELSALDFIALYELRQKRIAYTLQLLQSHVYFYSQHRCQVVISHEVLRSRLSKNPSASIFATIPDISGTVEEHGYGCKDRDCANSWSRLNKLKEDLANADRFLGDETYL</sequence>
<dbReference type="SUPFAM" id="SSF54695">
    <property type="entry name" value="POZ domain"/>
    <property type="match status" value="1"/>
</dbReference>
<name>A0A167L2U0_CALVF</name>
<feature type="domain" description="BTB" evidence="2">
    <location>
        <begin position="195"/>
        <end position="259"/>
    </location>
</feature>
<evidence type="ECO:0000313" key="4">
    <source>
        <dbReference type="Proteomes" id="UP000076738"/>
    </source>
</evidence>
<dbReference type="STRING" id="1330018.A0A167L2U0"/>
<dbReference type="EMBL" id="KV417290">
    <property type="protein sequence ID" value="KZO95273.1"/>
    <property type="molecule type" value="Genomic_DNA"/>
</dbReference>
<dbReference type="Proteomes" id="UP000076738">
    <property type="component" value="Unassembled WGS sequence"/>
</dbReference>
<feature type="compositionally biased region" description="Polar residues" evidence="1">
    <location>
        <begin position="86"/>
        <end position="98"/>
    </location>
</feature>
<protein>
    <recommendedName>
        <fullName evidence="2">BTB domain-containing protein</fullName>
    </recommendedName>
</protein>
<dbReference type="Gene3D" id="3.30.710.10">
    <property type="entry name" value="Potassium Channel Kv1.1, Chain A"/>
    <property type="match status" value="1"/>
</dbReference>
<dbReference type="PROSITE" id="PS50097">
    <property type="entry name" value="BTB"/>
    <property type="match status" value="1"/>
</dbReference>
<evidence type="ECO:0000313" key="3">
    <source>
        <dbReference type="EMBL" id="KZO95273.1"/>
    </source>
</evidence>
<reference evidence="3 4" key="1">
    <citation type="journal article" date="2016" name="Mol. Biol. Evol.">
        <title>Comparative Genomics of Early-Diverging Mushroom-Forming Fungi Provides Insights into the Origins of Lignocellulose Decay Capabilities.</title>
        <authorList>
            <person name="Nagy L.G."/>
            <person name="Riley R."/>
            <person name="Tritt A."/>
            <person name="Adam C."/>
            <person name="Daum C."/>
            <person name="Floudas D."/>
            <person name="Sun H."/>
            <person name="Yadav J.S."/>
            <person name="Pangilinan J."/>
            <person name="Larsson K.H."/>
            <person name="Matsuura K."/>
            <person name="Barry K."/>
            <person name="Labutti K."/>
            <person name="Kuo R."/>
            <person name="Ohm R.A."/>
            <person name="Bhattacharya S.S."/>
            <person name="Shirouzu T."/>
            <person name="Yoshinaga Y."/>
            <person name="Martin F.M."/>
            <person name="Grigoriev I.V."/>
            <person name="Hibbett D.S."/>
        </authorList>
    </citation>
    <scope>NUCLEOTIDE SEQUENCE [LARGE SCALE GENOMIC DNA]</scope>
    <source>
        <strain evidence="3 4">TUFC12733</strain>
    </source>
</reference>
<dbReference type="AlphaFoldDB" id="A0A167L2U0"/>
<dbReference type="Pfam" id="PF00651">
    <property type="entry name" value="BTB"/>
    <property type="match status" value="1"/>
</dbReference>
<organism evidence="3 4">
    <name type="scientific">Calocera viscosa (strain TUFC12733)</name>
    <dbReference type="NCBI Taxonomy" id="1330018"/>
    <lineage>
        <taxon>Eukaryota</taxon>
        <taxon>Fungi</taxon>
        <taxon>Dikarya</taxon>
        <taxon>Basidiomycota</taxon>
        <taxon>Agaricomycotina</taxon>
        <taxon>Dacrymycetes</taxon>
        <taxon>Dacrymycetales</taxon>
        <taxon>Dacrymycetaceae</taxon>
        <taxon>Calocera</taxon>
    </lineage>
</organism>
<dbReference type="InterPro" id="IPR011333">
    <property type="entry name" value="SKP1/BTB/POZ_sf"/>
</dbReference>
<feature type="compositionally biased region" description="Low complexity" evidence="1">
    <location>
        <begin position="42"/>
        <end position="52"/>
    </location>
</feature>
<dbReference type="OrthoDB" id="71307at2759"/>
<dbReference type="SMART" id="SM00225">
    <property type="entry name" value="BTB"/>
    <property type="match status" value="1"/>
</dbReference>
<feature type="region of interest" description="Disordered" evidence="1">
    <location>
        <begin position="42"/>
        <end position="112"/>
    </location>
</feature>